<protein>
    <submittedName>
        <fullName evidence="1">Uncharacterized protein</fullName>
    </submittedName>
</protein>
<dbReference type="RefSeq" id="WP_139635381.1">
    <property type="nucleotide sequence ID" value="NZ_VDLX02000019.1"/>
</dbReference>
<dbReference type="OrthoDB" id="5148951at2"/>
<gene>
    <name evidence="1" type="ORF">FH608_038725</name>
</gene>
<name>A0A5C4VMX7_9ACTN</name>
<dbReference type="EMBL" id="VDLX02000019">
    <property type="protein sequence ID" value="KAB8189536.1"/>
    <property type="molecule type" value="Genomic_DNA"/>
</dbReference>
<evidence type="ECO:0000313" key="2">
    <source>
        <dbReference type="Proteomes" id="UP000312512"/>
    </source>
</evidence>
<keyword evidence="2" id="KW-1185">Reference proteome</keyword>
<dbReference type="AlphaFoldDB" id="A0A5C4VMX7"/>
<dbReference type="Proteomes" id="UP000312512">
    <property type="component" value="Unassembled WGS sequence"/>
</dbReference>
<comment type="caution">
    <text evidence="1">The sequence shown here is derived from an EMBL/GenBank/DDBJ whole genome shotgun (WGS) entry which is preliminary data.</text>
</comment>
<reference evidence="1 2" key="1">
    <citation type="submission" date="2019-10" db="EMBL/GenBank/DDBJ databases">
        <title>Nonomuraea sp. nov., isolated from Phyllanthus amarus.</title>
        <authorList>
            <person name="Klykleung N."/>
            <person name="Tanasupawat S."/>
        </authorList>
    </citation>
    <scope>NUCLEOTIDE SEQUENCE [LARGE SCALE GENOMIC DNA]</scope>
    <source>
        <strain evidence="1 2">PA1-10</strain>
    </source>
</reference>
<evidence type="ECO:0000313" key="1">
    <source>
        <dbReference type="EMBL" id="KAB8189536.1"/>
    </source>
</evidence>
<accession>A0A5C4VMX7</accession>
<organism evidence="1 2">
    <name type="scientific">Nonomuraea phyllanthi</name>
    <dbReference type="NCBI Taxonomy" id="2219224"/>
    <lineage>
        <taxon>Bacteria</taxon>
        <taxon>Bacillati</taxon>
        <taxon>Actinomycetota</taxon>
        <taxon>Actinomycetes</taxon>
        <taxon>Streptosporangiales</taxon>
        <taxon>Streptosporangiaceae</taxon>
        <taxon>Nonomuraea</taxon>
    </lineage>
</organism>
<sequence length="237" mass="26424">MTNRAWFNTDQHLLPGKEIFRSERRFALWAYTVTHGQALFRSLGSTDCSGGRPETTIEVLFKPAAIMKIRDCYHGLLIRNAPADEAERIRALYPSVDFSPSDRVFLLESQGETDYVISMAVGWHEDILSPTRRSFFANVSAGDVRWPPTPLSGADAGFTIAPAADLIGALRSSEGHQRVRREEYRDVYVVMTRVEFRDGPDISGSGVFLTHEDAEEAIAVLAPHVADCWIETLPIAI</sequence>
<proteinExistence type="predicted"/>